<accession>A0AAP0D3T9</accession>
<dbReference type="Gene3D" id="1.25.40.10">
    <property type="entry name" value="Tetratricopeptide repeat domain"/>
    <property type="match status" value="1"/>
</dbReference>
<feature type="repeat" description="TPR" evidence="1">
    <location>
        <begin position="210"/>
        <end position="243"/>
    </location>
</feature>
<comment type="caution">
    <text evidence="3">The sequence shown here is derived from an EMBL/GenBank/DDBJ whole genome shotgun (WGS) entry which is preliminary data.</text>
</comment>
<proteinExistence type="predicted"/>
<dbReference type="PANTHER" id="PTHR46050">
    <property type="entry name" value="TPR REPEAT-CONTAINING THIOREDOXIN"/>
    <property type="match status" value="1"/>
</dbReference>
<dbReference type="EMBL" id="JBCNJP010000017">
    <property type="protein sequence ID" value="KAK9065297.1"/>
    <property type="molecule type" value="Genomic_DNA"/>
</dbReference>
<organism evidence="3 4">
    <name type="scientific">Deinandra increscens subsp. villosa</name>
    <dbReference type="NCBI Taxonomy" id="3103831"/>
    <lineage>
        <taxon>Eukaryota</taxon>
        <taxon>Viridiplantae</taxon>
        <taxon>Streptophyta</taxon>
        <taxon>Embryophyta</taxon>
        <taxon>Tracheophyta</taxon>
        <taxon>Spermatophyta</taxon>
        <taxon>Magnoliopsida</taxon>
        <taxon>eudicotyledons</taxon>
        <taxon>Gunneridae</taxon>
        <taxon>Pentapetalae</taxon>
        <taxon>asterids</taxon>
        <taxon>campanulids</taxon>
        <taxon>Asterales</taxon>
        <taxon>Asteraceae</taxon>
        <taxon>Asteroideae</taxon>
        <taxon>Heliantheae alliance</taxon>
        <taxon>Madieae</taxon>
        <taxon>Madiinae</taxon>
        <taxon>Deinandra</taxon>
    </lineage>
</organism>
<evidence type="ECO:0000256" key="1">
    <source>
        <dbReference type="PROSITE-ProRule" id="PRU00339"/>
    </source>
</evidence>
<dbReference type="InterPro" id="IPR011990">
    <property type="entry name" value="TPR-like_helical_dom_sf"/>
</dbReference>
<dbReference type="SUPFAM" id="SSF48452">
    <property type="entry name" value="TPR-like"/>
    <property type="match status" value="2"/>
</dbReference>
<dbReference type="AlphaFoldDB" id="A0AAP0D3T9"/>
<dbReference type="Pfam" id="PF13414">
    <property type="entry name" value="TPR_11"/>
    <property type="match status" value="1"/>
</dbReference>
<gene>
    <name evidence="3" type="ORF">SSX86_016680</name>
</gene>
<name>A0AAP0D3T9_9ASTR</name>
<dbReference type="InterPro" id="IPR044534">
    <property type="entry name" value="TTL1-4"/>
</dbReference>
<dbReference type="PROSITE" id="PS50005">
    <property type="entry name" value="TPR"/>
    <property type="match status" value="1"/>
</dbReference>
<evidence type="ECO:0000256" key="2">
    <source>
        <dbReference type="SAM" id="MobiDB-lite"/>
    </source>
</evidence>
<sequence length="612" mass="66860">MEHAPRKLFDEMHLPSNVLDQNKPDFNELDLGSISSRSGNGRRSNNRSHSGELNAATSMATPEKARSGFGDANRKGGHRRSYSTGAPLIYSGSNGTTTTTTTTTTTYTNSSGSTTTTTNSGGSGGGGGNVSAVNSPSSNLYPTGNICPSGKVLKSNMTARNLTTRPEKLGFGMGTGNYGHGSIIKGGGKPVESNGEVGMIIKKAMISHDVEEVKNAGNELYKRGNFAEALLLYDRAIAISPENAACRSNRAAALTMLGRLGEAVRECEEAVRLNPGFQRAHQRLASLYLRLGQVERAYHHLSHGQHNDLAELQKLQTLEKHISRCSDARKIGDWKGVLRECEAAMLSGAVSSPQIIACKAEAFLKLHQLENADSMLVELSKIEPFPATCSKVKFFGMYSEAYVFYIRAHVDMAFGRFETATSFAEKANLIDFGNIEVGTLLKYVKLINRARAQGKDLFNSGRFSEACTAYGEGLKYNLSNSVLYCNRAVCWSKLGLWEKSIEDCNLALNIHPNYTKALMRRAVSNAKLERWGEAVRDYEMLSKELPGDNEVVESLYRAQEALRLARGEPSGVNHARASTYTSGNFLNLCLNLLLVQYFGFKLPPSTIKSRNR</sequence>
<dbReference type="SMART" id="SM00028">
    <property type="entry name" value="TPR"/>
    <property type="match status" value="5"/>
</dbReference>
<feature type="compositionally biased region" description="Low complexity" evidence="2">
    <location>
        <begin position="91"/>
        <end position="120"/>
    </location>
</feature>
<feature type="compositionally biased region" description="Low complexity" evidence="2">
    <location>
        <begin position="32"/>
        <end position="43"/>
    </location>
</feature>
<dbReference type="PANTHER" id="PTHR46050:SF29">
    <property type="entry name" value="TPR REPEAT-CONTAINING THIOREDOXIN TTL4"/>
    <property type="match status" value="1"/>
</dbReference>
<keyword evidence="1" id="KW-0802">TPR repeat</keyword>
<protein>
    <submittedName>
        <fullName evidence="3">Uncharacterized protein</fullName>
    </submittedName>
</protein>
<reference evidence="3 4" key="1">
    <citation type="submission" date="2024-04" db="EMBL/GenBank/DDBJ databases">
        <title>The reference genome of an endangered Asteraceae, Deinandra increscens subsp. villosa, native to the Central Coast of California.</title>
        <authorList>
            <person name="Guilliams M."/>
            <person name="Hasenstab-Lehman K."/>
            <person name="Meyer R."/>
            <person name="Mcevoy S."/>
        </authorList>
    </citation>
    <scope>NUCLEOTIDE SEQUENCE [LARGE SCALE GENOMIC DNA]</scope>
    <source>
        <tissue evidence="3">Leaf</tissue>
    </source>
</reference>
<dbReference type="InterPro" id="IPR019734">
    <property type="entry name" value="TPR_rpt"/>
</dbReference>
<keyword evidence="4" id="KW-1185">Reference proteome</keyword>
<feature type="region of interest" description="Disordered" evidence="2">
    <location>
        <begin position="15"/>
        <end position="131"/>
    </location>
</feature>
<evidence type="ECO:0000313" key="3">
    <source>
        <dbReference type="EMBL" id="KAK9065297.1"/>
    </source>
</evidence>
<evidence type="ECO:0000313" key="4">
    <source>
        <dbReference type="Proteomes" id="UP001408789"/>
    </source>
</evidence>
<dbReference type="Proteomes" id="UP001408789">
    <property type="component" value="Unassembled WGS sequence"/>
</dbReference>
<dbReference type="GO" id="GO:0005737">
    <property type="term" value="C:cytoplasm"/>
    <property type="evidence" value="ECO:0007669"/>
    <property type="project" value="TreeGrafter"/>
</dbReference>